<dbReference type="InterPro" id="IPR006311">
    <property type="entry name" value="TAT_signal"/>
</dbReference>
<comment type="caution">
    <text evidence="2">The sequence shown here is derived from an EMBL/GenBank/DDBJ whole genome shotgun (WGS) entry which is preliminary data.</text>
</comment>
<dbReference type="Proteomes" id="UP001589733">
    <property type="component" value="Unassembled WGS sequence"/>
</dbReference>
<dbReference type="InterPro" id="IPR036188">
    <property type="entry name" value="FAD/NAD-bd_sf"/>
</dbReference>
<dbReference type="RefSeq" id="WP_380011919.1">
    <property type="nucleotide sequence ID" value="NZ_JBHLYR010000045.1"/>
</dbReference>
<evidence type="ECO:0000256" key="1">
    <source>
        <dbReference type="SAM" id="MobiDB-lite"/>
    </source>
</evidence>
<sequence>MDAEHRESLEAGTSPDLSAEDRALGMDQPISRRDFMNGMAYTAAALAAQGALPWSRAGATSLPSSSPLSSTGLTGQTDKANGIMHAVRDGLLKPTAGASTGEVFDLVVVGAGISGLAAAHEFRRLNPAARILLLDPLADVGGHASRNEFQVGGKTLIGYGGSQSLQTPSYFSPAVRGVLSSVGIEPKKFEGYYDGAWYDKRGLGAGIYFSRAVYGQAATVRETDTAAGWVNKTPLNAQAKRDLIELIDAPRDYLKGLSTAEKRARLAQTTYREFLLKLAKVDPQLVTYFQDSTREYFGSGIDVVSALDAWANGNPGFEGMNLGDQPDAAMSPSGRLIATDPDEYIYHFPDGNASVARLLVRSLIPASLPGKTMEDSVRARLNYGQLDVKGKPVRIRLNSTAVRVRHLGSPATARQVEVTYADAAGMHSVVAGRVVLACWHRVIPYLTAELGEAQIRALRDQVKVPLVYTNVVLRNFEALSRLKLSGVTSPGHFWIGAEIDFPVSMGGYSFAQKASDPVILHLRRIPGGKPGDEAREQFNTGRAELTRLTFADYERQTRNLLGGALSGAGFDPARDIAAITVNRWAHGYAYEYMRPDDAFWPGGPLPITAARRGWGRIAIANSDSGAYAYAHSAIDQGVRAARELLGVTAGPAISDFPGPPRTKLDFFKR</sequence>
<dbReference type="Pfam" id="PF13450">
    <property type="entry name" value="NAD_binding_8"/>
    <property type="match status" value="1"/>
</dbReference>
<organism evidence="2 3">
    <name type="scientific">Deinococcus oregonensis</name>
    <dbReference type="NCBI Taxonomy" id="1805970"/>
    <lineage>
        <taxon>Bacteria</taxon>
        <taxon>Thermotogati</taxon>
        <taxon>Deinococcota</taxon>
        <taxon>Deinococci</taxon>
        <taxon>Deinococcales</taxon>
        <taxon>Deinococcaceae</taxon>
        <taxon>Deinococcus</taxon>
    </lineage>
</organism>
<reference evidence="2 3" key="1">
    <citation type="submission" date="2024-09" db="EMBL/GenBank/DDBJ databases">
        <authorList>
            <person name="Sun Q."/>
            <person name="Mori K."/>
        </authorList>
    </citation>
    <scope>NUCLEOTIDE SEQUENCE [LARGE SCALE GENOMIC DNA]</scope>
    <source>
        <strain evidence="2 3">JCM 13503</strain>
    </source>
</reference>
<dbReference type="SUPFAM" id="SSF51905">
    <property type="entry name" value="FAD/NAD(P)-binding domain"/>
    <property type="match status" value="2"/>
</dbReference>
<dbReference type="Gene3D" id="3.50.50.60">
    <property type="entry name" value="FAD/NAD(P)-binding domain"/>
    <property type="match status" value="1"/>
</dbReference>
<evidence type="ECO:0000313" key="2">
    <source>
        <dbReference type="EMBL" id="MFB9993328.1"/>
    </source>
</evidence>
<evidence type="ECO:0000313" key="3">
    <source>
        <dbReference type="Proteomes" id="UP001589733"/>
    </source>
</evidence>
<name>A0ABV6B0P6_9DEIO</name>
<dbReference type="EMBL" id="JBHLYR010000045">
    <property type="protein sequence ID" value="MFB9993328.1"/>
    <property type="molecule type" value="Genomic_DNA"/>
</dbReference>
<proteinExistence type="predicted"/>
<dbReference type="PROSITE" id="PS51318">
    <property type="entry name" value="TAT"/>
    <property type="match status" value="1"/>
</dbReference>
<gene>
    <name evidence="2" type="ORF">ACFFLM_15245</name>
</gene>
<keyword evidence="3" id="KW-1185">Reference proteome</keyword>
<accession>A0ABV6B0P6</accession>
<feature type="region of interest" description="Disordered" evidence="1">
    <location>
        <begin position="1"/>
        <end position="22"/>
    </location>
</feature>
<protein>
    <submittedName>
        <fullName evidence="2">NAD(P)-binding protein</fullName>
    </submittedName>
</protein>